<evidence type="ECO:0000313" key="1">
    <source>
        <dbReference type="EMBL" id="KAK7461567.1"/>
    </source>
</evidence>
<dbReference type="AlphaFoldDB" id="A0ABD0J569"/>
<organism evidence="1 2">
    <name type="scientific">Batillaria attramentaria</name>
    <dbReference type="NCBI Taxonomy" id="370345"/>
    <lineage>
        <taxon>Eukaryota</taxon>
        <taxon>Metazoa</taxon>
        <taxon>Spiralia</taxon>
        <taxon>Lophotrochozoa</taxon>
        <taxon>Mollusca</taxon>
        <taxon>Gastropoda</taxon>
        <taxon>Caenogastropoda</taxon>
        <taxon>Sorbeoconcha</taxon>
        <taxon>Cerithioidea</taxon>
        <taxon>Batillariidae</taxon>
        <taxon>Batillaria</taxon>
    </lineage>
</organism>
<sequence>MEAFQPDLATMQEFESVNVNLSTRAYDQKPYTYPIRDKVAWHRENNSAREKRAVPSRLAGFGSKPVPPGRGEQSRLVHGLCAIKSFRLTPPPANKAYSMSVTCLPLSPG</sequence>
<gene>
    <name evidence="1" type="ORF">BaRGS_00038684</name>
</gene>
<name>A0ABD0J569_9CAEN</name>
<accession>A0ABD0J569</accession>
<reference evidence="1 2" key="1">
    <citation type="journal article" date="2023" name="Sci. Data">
        <title>Genome assembly of the Korean intertidal mud-creeper Batillaria attramentaria.</title>
        <authorList>
            <person name="Patra A.K."/>
            <person name="Ho P.T."/>
            <person name="Jun S."/>
            <person name="Lee S.J."/>
            <person name="Kim Y."/>
            <person name="Won Y.J."/>
        </authorList>
    </citation>
    <scope>NUCLEOTIDE SEQUENCE [LARGE SCALE GENOMIC DNA]</scope>
    <source>
        <strain evidence="1">Wonlab-2016</strain>
    </source>
</reference>
<dbReference type="Proteomes" id="UP001519460">
    <property type="component" value="Unassembled WGS sequence"/>
</dbReference>
<feature type="non-terminal residue" evidence="1">
    <location>
        <position position="109"/>
    </location>
</feature>
<evidence type="ECO:0000313" key="2">
    <source>
        <dbReference type="Proteomes" id="UP001519460"/>
    </source>
</evidence>
<dbReference type="EMBL" id="JACVVK020000635">
    <property type="protein sequence ID" value="KAK7461567.1"/>
    <property type="molecule type" value="Genomic_DNA"/>
</dbReference>
<protein>
    <submittedName>
        <fullName evidence="1">Uncharacterized protein</fullName>
    </submittedName>
</protein>
<proteinExistence type="predicted"/>
<comment type="caution">
    <text evidence="1">The sequence shown here is derived from an EMBL/GenBank/DDBJ whole genome shotgun (WGS) entry which is preliminary data.</text>
</comment>
<keyword evidence="2" id="KW-1185">Reference proteome</keyword>